<name>A0ACB8DV00_DERSI</name>
<dbReference type="EMBL" id="CM023470">
    <property type="protein sequence ID" value="KAH7977924.1"/>
    <property type="molecule type" value="Genomic_DNA"/>
</dbReference>
<dbReference type="Proteomes" id="UP000821865">
    <property type="component" value="Chromosome 1"/>
</dbReference>
<gene>
    <name evidence="1" type="ORF">HPB49_003951</name>
</gene>
<sequence>MPCRGQSERMPATSAPANERRENRPFRAKSDLFCAENDYRTETLSCPVKPHPDSTSPPTPPATPSIMMEVTVEGHTITAQELQSDDWTPVLYKAYASQPASSPKPPHHSSNATSEAANPKARNAAHDATAATHSGKTPARLPPATKETRLIVQRSKQLPPLPPNAIRVVVRPRGLVRRNPEYTILAARRMGKTHSILITFDANAVPHSIKYMGAIHHCTLYRGNSRVTVTTYAQAPRPIFATAVEHSIRNKTLLVRPNAFCVRALTLPARGRARDETFTNYRNSQATQKCSRRNRSHPGTLPQSSSGPTQPNQHKQVWTEPLKQAWNTPLSSHKHTTSMTVNPSLQHALAKSQEEAAAAKAEATVARAEAAALRQCIAKLEAQISALATGSPISPTPAPTAPQPPPLNPPNDHTLPSHSNPTSSPDSLAMEADTEPSTNSTPCIRPPLSTPISLDDIPTLLDDLESRLNSYATRLTKLDSTPSRRQKPKAAEGQDNPVPTTAHDSPPPPVITAPNLPIDSHDGSSKP</sequence>
<protein>
    <submittedName>
        <fullName evidence="1">Uncharacterized protein</fullName>
    </submittedName>
</protein>
<evidence type="ECO:0000313" key="2">
    <source>
        <dbReference type="Proteomes" id="UP000821865"/>
    </source>
</evidence>
<evidence type="ECO:0000313" key="1">
    <source>
        <dbReference type="EMBL" id="KAH7977924.1"/>
    </source>
</evidence>
<proteinExistence type="predicted"/>
<organism evidence="1 2">
    <name type="scientific">Dermacentor silvarum</name>
    <name type="common">Tick</name>
    <dbReference type="NCBI Taxonomy" id="543639"/>
    <lineage>
        <taxon>Eukaryota</taxon>
        <taxon>Metazoa</taxon>
        <taxon>Ecdysozoa</taxon>
        <taxon>Arthropoda</taxon>
        <taxon>Chelicerata</taxon>
        <taxon>Arachnida</taxon>
        <taxon>Acari</taxon>
        <taxon>Parasitiformes</taxon>
        <taxon>Ixodida</taxon>
        <taxon>Ixodoidea</taxon>
        <taxon>Ixodidae</taxon>
        <taxon>Rhipicephalinae</taxon>
        <taxon>Dermacentor</taxon>
    </lineage>
</organism>
<keyword evidence="2" id="KW-1185">Reference proteome</keyword>
<comment type="caution">
    <text evidence="1">The sequence shown here is derived from an EMBL/GenBank/DDBJ whole genome shotgun (WGS) entry which is preliminary data.</text>
</comment>
<accession>A0ACB8DV00</accession>
<reference evidence="1" key="1">
    <citation type="submission" date="2020-05" db="EMBL/GenBank/DDBJ databases">
        <title>Large-scale comparative analyses of tick genomes elucidate their genetic diversity and vector capacities.</title>
        <authorList>
            <person name="Jia N."/>
            <person name="Wang J."/>
            <person name="Shi W."/>
            <person name="Du L."/>
            <person name="Sun Y."/>
            <person name="Zhan W."/>
            <person name="Jiang J."/>
            <person name="Wang Q."/>
            <person name="Zhang B."/>
            <person name="Ji P."/>
            <person name="Sakyi L.B."/>
            <person name="Cui X."/>
            <person name="Yuan T."/>
            <person name="Jiang B."/>
            <person name="Yang W."/>
            <person name="Lam T.T.-Y."/>
            <person name="Chang Q."/>
            <person name="Ding S."/>
            <person name="Wang X."/>
            <person name="Zhu J."/>
            <person name="Ruan X."/>
            <person name="Zhao L."/>
            <person name="Wei J."/>
            <person name="Que T."/>
            <person name="Du C."/>
            <person name="Cheng J."/>
            <person name="Dai P."/>
            <person name="Han X."/>
            <person name="Huang E."/>
            <person name="Gao Y."/>
            <person name="Liu J."/>
            <person name="Shao H."/>
            <person name="Ye R."/>
            <person name="Li L."/>
            <person name="Wei W."/>
            <person name="Wang X."/>
            <person name="Wang C."/>
            <person name="Yang T."/>
            <person name="Huo Q."/>
            <person name="Li W."/>
            <person name="Guo W."/>
            <person name="Chen H."/>
            <person name="Zhou L."/>
            <person name="Ni X."/>
            <person name="Tian J."/>
            <person name="Zhou Y."/>
            <person name="Sheng Y."/>
            <person name="Liu T."/>
            <person name="Pan Y."/>
            <person name="Xia L."/>
            <person name="Li J."/>
            <person name="Zhao F."/>
            <person name="Cao W."/>
        </authorList>
    </citation>
    <scope>NUCLEOTIDE SEQUENCE</scope>
    <source>
        <strain evidence="1">Dsil-2018</strain>
    </source>
</reference>